<keyword evidence="15" id="KW-1185">Reference proteome</keyword>
<dbReference type="GO" id="GO:0030515">
    <property type="term" value="F:snoRNA binding"/>
    <property type="evidence" value="ECO:0007669"/>
    <property type="project" value="TreeGrafter"/>
</dbReference>
<dbReference type="EMBL" id="JAXLQG010000018">
    <property type="protein sequence ID" value="KAK5530942.1"/>
    <property type="molecule type" value="Genomic_DNA"/>
</dbReference>
<dbReference type="InterPro" id="IPR021133">
    <property type="entry name" value="HEAT_type_2"/>
</dbReference>
<dbReference type="InterPro" id="IPR013633">
    <property type="entry name" value="NRDE-2"/>
</dbReference>
<dbReference type="InterPro" id="IPR011989">
    <property type="entry name" value="ARM-like"/>
</dbReference>
<dbReference type="InterPro" id="IPR016024">
    <property type="entry name" value="ARM-type_fold"/>
</dbReference>
<feature type="region of interest" description="Disordered" evidence="12">
    <location>
        <begin position="154"/>
        <end position="191"/>
    </location>
</feature>
<keyword evidence="7 11" id="KW-0539">Nucleus</keyword>
<comment type="caution">
    <text evidence="14">The sequence shown here is derived from an EMBL/GenBank/DDBJ whole genome shotgun (WGS) entry which is preliminary data.</text>
</comment>
<dbReference type="InterPro" id="IPR012954">
    <property type="entry name" value="BP28_C_dom"/>
</dbReference>
<proteinExistence type="inferred from homology"/>
<dbReference type="Proteomes" id="UP001345827">
    <property type="component" value="Unassembled WGS sequence"/>
</dbReference>
<keyword evidence="8 11" id="KW-0687">Ribonucleoprotein</keyword>
<dbReference type="GO" id="GO:0034455">
    <property type="term" value="C:t-UTP complex"/>
    <property type="evidence" value="ECO:0007669"/>
    <property type="project" value="TreeGrafter"/>
</dbReference>
<dbReference type="Pfam" id="PF08424">
    <property type="entry name" value="NRDE-2"/>
    <property type="match status" value="1"/>
</dbReference>
<reference evidence="14 15" key="1">
    <citation type="submission" date="2023-06" db="EMBL/GenBank/DDBJ databases">
        <title>Black Yeasts Isolated from many extreme environments.</title>
        <authorList>
            <person name="Coleine C."/>
            <person name="Stajich J.E."/>
            <person name="Selbmann L."/>
        </authorList>
    </citation>
    <scope>NUCLEOTIDE SEQUENCE [LARGE SCALE GENOMIC DNA]</scope>
    <source>
        <strain evidence="14 15">CCFEE 5887</strain>
    </source>
</reference>
<comment type="function">
    <text evidence="9">Involved in nucleolar processing of pre-18S ribosomal RNA. Involved in ribosome biosynthesis.</text>
</comment>
<feature type="region of interest" description="Disordered" evidence="12">
    <location>
        <begin position="95"/>
        <end position="140"/>
    </location>
</feature>
<dbReference type="PROSITE" id="PS50077">
    <property type="entry name" value="HEAT_REPEAT"/>
    <property type="match status" value="1"/>
</dbReference>
<dbReference type="InterPro" id="IPR011990">
    <property type="entry name" value="TPR-like_helical_dom_sf"/>
</dbReference>
<evidence type="ECO:0000256" key="3">
    <source>
        <dbReference type="ARBA" id="ARBA00011399"/>
    </source>
</evidence>
<evidence type="ECO:0000256" key="4">
    <source>
        <dbReference type="ARBA" id="ARBA00015399"/>
    </source>
</evidence>
<dbReference type="SUPFAM" id="SSF48452">
    <property type="entry name" value="TPR-like"/>
    <property type="match status" value="1"/>
</dbReference>
<dbReference type="SMART" id="SM01036">
    <property type="entry name" value="BP28CT"/>
    <property type="match status" value="1"/>
</dbReference>
<dbReference type="Gene3D" id="1.25.10.10">
    <property type="entry name" value="Leucine-rich Repeat Variant"/>
    <property type="match status" value="1"/>
</dbReference>
<evidence type="ECO:0000256" key="2">
    <source>
        <dbReference type="ARBA" id="ARBA00010559"/>
    </source>
</evidence>
<evidence type="ECO:0000256" key="6">
    <source>
        <dbReference type="ARBA" id="ARBA00022552"/>
    </source>
</evidence>
<feature type="compositionally biased region" description="Basic and acidic residues" evidence="12">
    <location>
        <begin position="175"/>
        <end position="191"/>
    </location>
</feature>
<dbReference type="GO" id="GO:0030686">
    <property type="term" value="C:90S preribosome"/>
    <property type="evidence" value="ECO:0007669"/>
    <property type="project" value="TreeGrafter"/>
</dbReference>
<gene>
    <name evidence="14" type="primary">UTP10</name>
    <name evidence="14" type="ORF">LTR25_008799</name>
</gene>
<evidence type="ECO:0000256" key="8">
    <source>
        <dbReference type="ARBA" id="ARBA00023274"/>
    </source>
</evidence>
<evidence type="ECO:0000259" key="13">
    <source>
        <dbReference type="SMART" id="SM01036"/>
    </source>
</evidence>
<comment type="subunit">
    <text evidence="3 11">Component of the ribosomal small subunit (SSU) processome.</text>
</comment>
<evidence type="ECO:0000313" key="14">
    <source>
        <dbReference type="EMBL" id="KAK5530942.1"/>
    </source>
</evidence>
<organism evidence="14 15">
    <name type="scientific">Vermiconidia calcicola</name>
    <dbReference type="NCBI Taxonomy" id="1690605"/>
    <lineage>
        <taxon>Eukaryota</taxon>
        <taxon>Fungi</taxon>
        <taxon>Dikarya</taxon>
        <taxon>Ascomycota</taxon>
        <taxon>Pezizomycotina</taxon>
        <taxon>Dothideomycetes</taxon>
        <taxon>Dothideomycetidae</taxon>
        <taxon>Mycosphaerellales</taxon>
        <taxon>Extremaceae</taxon>
        <taxon>Vermiconidia</taxon>
    </lineage>
</organism>
<comment type="subcellular location">
    <subcellularLocation>
        <location evidence="1 11">Nucleus</location>
        <location evidence="1 11">Nucleolus</location>
    </subcellularLocation>
</comment>
<dbReference type="SUPFAM" id="SSF48371">
    <property type="entry name" value="ARM repeat"/>
    <property type="match status" value="2"/>
</dbReference>
<evidence type="ECO:0000313" key="15">
    <source>
        <dbReference type="Proteomes" id="UP001345827"/>
    </source>
</evidence>
<keyword evidence="6 11" id="KW-0698">rRNA processing</keyword>
<dbReference type="InterPro" id="IPR040191">
    <property type="entry name" value="UTP10"/>
</dbReference>
<feature type="region of interest" description="Disordered" evidence="12">
    <location>
        <begin position="1"/>
        <end position="52"/>
    </location>
</feature>
<evidence type="ECO:0000256" key="9">
    <source>
        <dbReference type="ARBA" id="ARBA00025076"/>
    </source>
</evidence>
<feature type="compositionally biased region" description="Basic residues" evidence="12">
    <location>
        <begin position="7"/>
        <end position="23"/>
    </location>
</feature>
<dbReference type="PANTHER" id="PTHR13457:SF1">
    <property type="entry name" value="HEAT REPEAT-CONTAINING PROTEIN 1"/>
    <property type="match status" value="1"/>
</dbReference>
<feature type="compositionally biased region" description="Polar residues" evidence="12">
    <location>
        <begin position="34"/>
        <end position="44"/>
    </location>
</feature>
<feature type="compositionally biased region" description="Basic and acidic residues" evidence="12">
    <location>
        <begin position="95"/>
        <end position="108"/>
    </location>
</feature>
<dbReference type="Pfam" id="PF08146">
    <property type="entry name" value="BP28CT"/>
    <property type="match status" value="1"/>
</dbReference>
<evidence type="ECO:0000256" key="5">
    <source>
        <dbReference type="ARBA" id="ARBA00022517"/>
    </source>
</evidence>
<sequence>MRTSGHNTHHSGHRPPHHGSSHRHSNEAREPGQVTKSTSSQGDGSSVFVEDRKGDRRNLEYASLDRYAIPRYHASGGGALIGLGPNYRIISKSDTRREVQNVELDSTRKSRKQSLLSGVAIEDGPLIKPPISSGDDDDLRKDFLNLRDGRARKRRRISTEAERSISEGSSDESDHEIKPDGDHYEDPFDAFKKDPVQQRHLEFSRATMERPEDVKTWLALINYQDVSFGGRQDDQTAHTASSRSLSELRISLYEQALSHVNDQEGRHTLILGLMQEGSKVWDVQKQASQWQSFLDKQSSFELWVLYLNFMQSNALKFNLETCLAIYTRCLQKFQSRTDDLTSESGCIYLLLRLTLLLWQAGFTERAVGVWQAMLEYNIFRPERLLPADLMPSFEQFWASEVARVGEEGATGWGSNASAEPEPTADKEHSPVALLDFGSWEAAETGLGRHAVLPARALDEVSDDDPYRILLFSDIKEFVFSIASKQGLTLLQDAFLLFLGLPPCSSLPEVRKWRGDPFIYSQALATSKFPSLDATQNEPLGIGEALHDVHLGIAGVLSSPDSLSGSCVRLVHLCIPFVRRAVSQLADVTLRSEPNEMMMEYDVALEAGIDPKSARKRAKLFLKRKPDSLKLYNIYALLECKLGNFETAEKVWSTALSMRGELGSQGQRDASILWRDWSYSYMILKDFHKARNLLSMITNANIELGHLQADASPSVALQIKIEQYIKSEYESSRLAGRHELLPVWADILAIHRYLNSGLCLDVAVEAYEGFLHDVTNIANKNPMVVETIHENRARLLYAHSGIFGRLFRPKECYQLLAESVRMFPLNVHLLSLHHFFSQKAGLMDRLRQLESTTIGQTPLVKSDSSIIRCVFSLLIELRRPSYAGSTVHSNRAAFKRATERGSPGIHCVDIWKKYILWEISLLDDQPQPKPSKDGLQRDRRPQRDRLLTETLYAALRACPWSKDLYMIAFRERLLREAIGGEQLRHLYESMTERGLRIRLDISDWKSNDSKAGSAFALHTAEKTHFAVELNPSPCAVKTRAMTSTFATQLRTIAANANNELDLRARRDAHAESLIFDRPVAAKQDWDTIYQICVDGFQELCLLDSRLREFEQNLYSPQAKDQDREQLSKTQNETLGVVVERCLALLGSKVVLRPGVRAVEWLIRRFRVHVYNTSALLATFLPYHETLVFRSVLSIIPANKVVNEWKFLGPYHKIAANVPRHAVVYSATNNDAFFSYLNNYTLRACQEGAGHPHLLRFWGSLVIEAVTGRLNQVRSGRKEVEKQRLEDALLKIFPLLVEGFEIRDCPDVSVTCFTTALLLASNSTLEDSTIDSLMRAVAPHVTDTGSDPKSALACVIILAARKAEPKVPKVVLDTFIKMIGLKERLLELKGQVPVDTLVERLITSSLAGLKRSNLNARIIFIERLFDMSPEVVDPTIISSLVAIVLRKLKATTDDTTRQQLVPLLQKLNDNVAFSPVFSQAVQLAGQSLTEVEAVIEGTIETTSGLGSIESDRMELEGPRPEALPESEKLDSMLASLPSKSVDLSFLTTRTSSLFEQLSQAFALSRSSEEAIARFQTLSLWGNAQEQPSDLQTSFLLRIACSAVPVSQQATALQILSEGFEKRPQEPSQLLLPYLTVLLADPAQAVRRATVACVLALRKRFSESSKEDASASKGTDVYDGLTMTNVKSLPPSQSVKLLDQVFLPTLEECILDASHIRTALESAFDSPSRSSSSGAKATNVELKKSLKHDLFELLTSCAVGSPLLKVKLRIIELLVGVQKVGSTSTGKALAPVLKHWSSLKEDEAHALATSDGLSLSHVDAVMVQIIDGQSKDAVEQILEMVNEASSHMRSDLVGALFDRLLLIWKDLRHESQFLVGALLFHTAFSDISSLASGSRNVLQSVALSTEIFSSFLELSYASVAELQIDAPPRKKRRTSHGRDSLPRELVMALNTMDSRLTFTLELLENSRPENHPQLMGDLFEALVTLTRTADSNVTASPYLVTLCLSSLLAIVDKARQARKPDIDISKIRADLVIDCARSSENPQVQSTALLLAASLASLVPDRILHTIMPIFTFMGHNLFAKEDERSIYVTNHAIDQIIPPLVTTLKKQDANNLVHSTSSLLSSFVTAFDHIPPHRRVAFYQRLLDRLGAEDFAFAVIAKLASRRRQQDTSAFFSNLLDAMPAATQISTQRKILGLVNDVFSATPHNAEPLLDITKTSKKEQREQEAEVLLETSAKMIASKGLKAQVRRMGRSAESVSVAFWAQYRNCLTQLLSMLKDQKVHHPTLTSSTRKCLSALLELPSLAELLHVMPNLLQEMGQVDDKELQPLALRVLATQLRHNAPKDSKTQSEAMALLPTIETVIESTQDEAFRHAAIACLDRIIEVYGRKSPEAIMSASNVLIDSEYGLNSQDSRTQVMSLLCLASAMEVLKEAAVPIVPQSMSKVLSLLASSVANDVRNAELHNAAFTLLSSFLSHVSFMVSDENVSEILEVCRKSCAAKLEVTCKESRLETLRLVANKIDLNTVTASLNQVWNDTSPDLEVETVTEYLDLLSQAIKRCTKSTVVRNAESISTFMLQVLDLRRQAVSANGQHSVSPEDITAIELQLQLLAIPFIYKLNDTTFRPLFETWVEWAIKPTDLSDADFSHAAKTARASSVFGFVNHFFATLKSIATSYAGYILGPANDILRSTISSSNAALAEHDVALYKSTLTLLRTVMEHDADGFFASPSHFSPLSELLVSQLTLSSVKSKALRASIPELVIPAIVALATSTMDTPSHHHAINHNLCQLRHNESAGVRLSGIRTHLALTQDETVGEEWVNNVVVGASTEGVGGSGETMIYVNESLEDDDEEVEQEVRRWVQVVREMVGEDVFEV</sequence>
<evidence type="ECO:0000256" key="7">
    <source>
        <dbReference type="ARBA" id="ARBA00023242"/>
    </source>
</evidence>
<comment type="similarity">
    <text evidence="2 11">Belongs to the HEATR1/UTP10 family.</text>
</comment>
<dbReference type="GO" id="GO:0000462">
    <property type="term" value="P:maturation of SSU-rRNA from tricistronic rRNA transcript (SSU-rRNA, 5.8S rRNA, LSU-rRNA)"/>
    <property type="evidence" value="ECO:0007669"/>
    <property type="project" value="TreeGrafter"/>
</dbReference>
<evidence type="ECO:0000256" key="1">
    <source>
        <dbReference type="ARBA" id="ARBA00004604"/>
    </source>
</evidence>
<name>A0AAV9PZI8_9PEZI</name>
<evidence type="ECO:0000256" key="10">
    <source>
        <dbReference type="PROSITE-ProRule" id="PRU00103"/>
    </source>
</evidence>
<keyword evidence="5 11" id="KW-0690">Ribosome biogenesis</keyword>
<accession>A0AAV9PZI8</accession>
<dbReference type="GO" id="GO:0045943">
    <property type="term" value="P:positive regulation of transcription by RNA polymerase I"/>
    <property type="evidence" value="ECO:0007669"/>
    <property type="project" value="TreeGrafter"/>
</dbReference>
<dbReference type="Gene3D" id="1.25.40.10">
    <property type="entry name" value="Tetratricopeptide repeat domain"/>
    <property type="match status" value="1"/>
</dbReference>
<dbReference type="GO" id="GO:0032040">
    <property type="term" value="C:small-subunit processome"/>
    <property type="evidence" value="ECO:0007669"/>
    <property type="project" value="TreeGrafter"/>
</dbReference>
<dbReference type="InterPro" id="IPR022125">
    <property type="entry name" value="U3snoRNP10_N"/>
</dbReference>
<dbReference type="Pfam" id="PF12397">
    <property type="entry name" value="U3snoRNP10"/>
    <property type="match status" value="1"/>
</dbReference>
<feature type="repeat" description="HEAT" evidence="10">
    <location>
        <begin position="1628"/>
        <end position="1665"/>
    </location>
</feature>
<feature type="domain" description="BP28 C-terminal" evidence="13">
    <location>
        <begin position="2556"/>
        <end position="2718"/>
    </location>
</feature>
<evidence type="ECO:0000256" key="11">
    <source>
        <dbReference type="RuleBase" id="RU367065"/>
    </source>
</evidence>
<dbReference type="PANTHER" id="PTHR13457">
    <property type="entry name" value="BAP28"/>
    <property type="match status" value="1"/>
</dbReference>
<protein>
    <recommendedName>
        <fullName evidence="4 11">U3 small nucleolar RNA-associated protein 10</fullName>
    </recommendedName>
</protein>
<evidence type="ECO:0000256" key="12">
    <source>
        <dbReference type="SAM" id="MobiDB-lite"/>
    </source>
</evidence>